<sequence length="73" mass="7972">MTTSVPELPKVPAMQDDVGSLIKNIIYYAMAGAVGLVAALALLLLLLCKGDRKERVRTHRNPSQSVSWSHRPS</sequence>
<feature type="compositionally biased region" description="Polar residues" evidence="1">
    <location>
        <begin position="61"/>
        <end position="73"/>
    </location>
</feature>
<evidence type="ECO:0000256" key="1">
    <source>
        <dbReference type="SAM" id="MobiDB-lite"/>
    </source>
</evidence>
<name>A0ABQ8UGP3_9EUKA</name>
<keyword evidence="2" id="KW-0472">Membrane</keyword>
<feature type="transmembrane region" description="Helical" evidence="2">
    <location>
        <begin position="25"/>
        <end position="47"/>
    </location>
</feature>
<keyword evidence="2" id="KW-1133">Transmembrane helix</keyword>
<keyword evidence="4" id="KW-1185">Reference proteome</keyword>
<feature type="region of interest" description="Disordered" evidence="1">
    <location>
        <begin position="54"/>
        <end position="73"/>
    </location>
</feature>
<evidence type="ECO:0000256" key="2">
    <source>
        <dbReference type="SAM" id="Phobius"/>
    </source>
</evidence>
<gene>
    <name evidence="3" type="ORF">PAPYR_5813</name>
</gene>
<evidence type="ECO:0000313" key="3">
    <source>
        <dbReference type="EMBL" id="KAJ4458425.1"/>
    </source>
</evidence>
<evidence type="ECO:0000313" key="4">
    <source>
        <dbReference type="Proteomes" id="UP001141327"/>
    </source>
</evidence>
<comment type="caution">
    <text evidence="3">The sequence shown here is derived from an EMBL/GenBank/DDBJ whole genome shotgun (WGS) entry which is preliminary data.</text>
</comment>
<accession>A0ABQ8UGP3</accession>
<keyword evidence="2" id="KW-0812">Transmembrane</keyword>
<dbReference type="EMBL" id="JAPMOS010000029">
    <property type="protein sequence ID" value="KAJ4458425.1"/>
    <property type="molecule type" value="Genomic_DNA"/>
</dbReference>
<reference evidence="3" key="1">
    <citation type="journal article" date="2022" name="bioRxiv">
        <title>Genomics of Preaxostyla Flagellates Illuminates Evolutionary Transitions and the Path Towards Mitochondrial Loss.</title>
        <authorList>
            <person name="Novak L.V.F."/>
            <person name="Treitli S.C."/>
            <person name="Pyrih J."/>
            <person name="Halakuc P."/>
            <person name="Pipaliya S.V."/>
            <person name="Vacek V."/>
            <person name="Brzon O."/>
            <person name="Soukal P."/>
            <person name="Eme L."/>
            <person name="Dacks J.B."/>
            <person name="Karnkowska A."/>
            <person name="Elias M."/>
            <person name="Hampl V."/>
        </authorList>
    </citation>
    <scope>NUCLEOTIDE SEQUENCE</scope>
    <source>
        <strain evidence="3">RCP-MX</strain>
    </source>
</reference>
<organism evidence="3 4">
    <name type="scientific">Paratrimastix pyriformis</name>
    <dbReference type="NCBI Taxonomy" id="342808"/>
    <lineage>
        <taxon>Eukaryota</taxon>
        <taxon>Metamonada</taxon>
        <taxon>Preaxostyla</taxon>
        <taxon>Paratrimastigidae</taxon>
        <taxon>Paratrimastix</taxon>
    </lineage>
</organism>
<proteinExistence type="predicted"/>
<protein>
    <submittedName>
        <fullName evidence="3">Uncharacterized protein</fullName>
    </submittedName>
</protein>
<dbReference type="Proteomes" id="UP001141327">
    <property type="component" value="Unassembled WGS sequence"/>
</dbReference>